<evidence type="ECO:0000256" key="3">
    <source>
        <dbReference type="ARBA" id="ARBA00022801"/>
    </source>
</evidence>
<accession>A0AAE3M4H5</accession>
<dbReference type="GO" id="GO:0008745">
    <property type="term" value="F:N-acetylmuramoyl-L-alanine amidase activity"/>
    <property type="evidence" value="ECO:0007669"/>
    <property type="project" value="UniProtKB-EC"/>
</dbReference>
<evidence type="ECO:0000313" key="7">
    <source>
        <dbReference type="Proteomes" id="UP001209229"/>
    </source>
</evidence>
<dbReference type="RefSeq" id="WP_301190251.1">
    <property type="nucleotide sequence ID" value="NZ_JAPDPJ010000017.1"/>
</dbReference>
<dbReference type="GO" id="GO:0009253">
    <property type="term" value="P:peptidoglycan catabolic process"/>
    <property type="evidence" value="ECO:0007669"/>
    <property type="project" value="InterPro"/>
</dbReference>
<comment type="caution">
    <text evidence="6">The sequence shown here is derived from an EMBL/GenBank/DDBJ whole genome shotgun (WGS) entry which is preliminary data.</text>
</comment>
<evidence type="ECO:0000256" key="1">
    <source>
        <dbReference type="ARBA" id="ARBA00001561"/>
    </source>
</evidence>
<gene>
    <name evidence="6" type="ORF">OM075_09430</name>
</gene>
<evidence type="ECO:0000256" key="4">
    <source>
        <dbReference type="SAM" id="SignalP"/>
    </source>
</evidence>
<dbReference type="InterPro" id="IPR002508">
    <property type="entry name" value="MurNAc-LAA_cat"/>
</dbReference>
<name>A0AAE3M4H5_9BACT</name>
<protein>
    <recommendedName>
        <fullName evidence="2">N-acetylmuramoyl-L-alanine amidase</fullName>
        <ecNumber evidence="2">3.5.1.28</ecNumber>
    </recommendedName>
</protein>
<dbReference type="CDD" id="cd02696">
    <property type="entry name" value="MurNAc-LAA"/>
    <property type="match status" value="1"/>
</dbReference>
<feature type="signal peptide" evidence="4">
    <location>
        <begin position="1"/>
        <end position="22"/>
    </location>
</feature>
<feature type="domain" description="MurNAc-LAA" evidence="5">
    <location>
        <begin position="112"/>
        <end position="319"/>
    </location>
</feature>
<reference evidence="6" key="1">
    <citation type="submission" date="2022-10" db="EMBL/GenBank/DDBJ databases">
        <authorList>
            <person name="Yu W.X."/>
        </authorList>
    </citation>
    <scope>NUCLEOTIDE SEQUENCE</scope>
    <source>
        <strain evidence="6">AAT</strain>
    </source>
</reference>
<dbReference type="Proteomes" id="UP001209229">
    <property type="component" value="Unassembled WGS sequence"/>
</dbReference>
<keyword evidence="3" id="KW-0378">Hydrolase</keyword>
<dbReference type="SUPFAM" id="SSF53187">
    <property type="entry name" value="Zn-dependent exopeptidases"/>
    <property type="match status" value="1"/>
</dbReference>
<proteinExistence type="predicted"/>
<sequence length="328" mass="37634">MIHIKRLVLFLWCSLYIISALAQEETPYKTSIPQKGEGLYAFLSRNNLNPDKFTQQFLDLNKGKFGKNNALLLGVKYKIPSSETYLFEPLYGKDREKFKVESDNLNGAVYYLVSGHGGPDPGALGQYGDKTLSEDEYAYDITLRLAKKLQENGASVNMIIQDKNDGIRDESYLEMDKDEVCNDEEIPLEQINRLKQRTTAINQLYLKNKPAYQRCVIIHVDSRSKGKAIDVFFYHSPKSNSGKNTAQSLLNIFDAKYSQHQPSRGYSGVVSSRNLYLLRKTYPTAVFIELGNIRNYRDQQRFILENNRQALANWLYEGLLSDYKSNNK</sequence>
<dbReference type="PANTHER" id="PTHR30404:SF0">
    <property type="entry name" value="N-ACETYLMURAMOYL-L-ALANINE AMIDASE AMIC"/>
    <property type="match status" value="1"/>
</dbReference>
<keyword evidence="7" id="KW-1185">Reference proteome</keyword>
<feature type="chain" id="PRO_5042123578" description="N-acetylmuramoyl-L-alanine amidase" evidence="4">
    <location>
        <begin position="23"/>
        <end position="328"/>
    </location>
</feature>
<comment type="catalytic activity">
    <reaction evidence="1">
        <text>Hydrolyzes the link between N-acetylmuramoyl residues and L-amino acid residues in certain cell-wall glycopeptides.</text>
        <dbReference type="EC" id="3.5.1.28"/>
    </reaction>
</comment>
<dbReference type="PANTHER" id="PTHR30404">
    <property type="entry name" value="N-ACETYLMURAMOYL-L-ALANINE AMIDASE"/>
    <property type="match status" value="1"/>
</dbReference>
<organism evidence="6 7">
    <name type="scientific">Plebeiibacterium sediminum</name>
    <dbReference type="NCBI Taxonomy" id="2992112"/>
    <lineage>
        <taxon>Bacteria</taxon>
        <taxon>Pseudomonadati</taxon>
        <taxon>Bacteroidota</taxon>
        <taxon>Bacteroidia</taxon>
        <taxon>Marinilabiliales</taxon>
        <taxon>Marinilabiliaceae</taxon>
        <taxon>Plebeiibacterium</taxon>
    </lineage>
</organism>
<dbReference type="AlphaFoldDB" id="A0AAE3M4H5"/>
<keyword evidence="4" id="KW-0732">Signal</keyword>
<evidence type="ECO:0000259" key="5">
    <source>
        <dbReference type="Pfam" id="PF01520"/>
    </source>
</evidence>
<dbReference type="GO" id="GO:0030288">
    <property type="term" value="C:outer membrane-bounded periplasmic space"/>
    <property type="evidence" value="ECO:0007669"/>
    <property type="project" value="TreeGrafter"/>
</dbReference>
<dbReference type="Pfam" id="PF01520">
    <property type="entry name" value="Amidase_3"/>
    <property type="match status" value="1"/>
</dbReference>
<dbReference type="EMBL" id="JAPDPJ010000017">
    <property type="protein sequence ID" value="MCW3786687.1"/>
    <property type="molecule type" value="Genomic_DNA"/>
</dbReference>
<dbReference type="InterPro" id="IPR050695">
    <property type="entry name" value="N-acetylmuramoyl_amidase_3"/>
</dbReference>
<dbReference type="EC" id="3.5.1.28" evidence="2"/>
<dbReference type="Gene3D" id="3.40.630.40">
    <property type="entry name" value="Zn-dependent exopeptidases"/>
    <property type="match status" value="1"/>
</dbReference>
<evidence type="ECO:0000313" key="6">
    <source>
        <dbReference type="EMBL" id="MCW3786687.1"/>
    </source>
</evidence>
<evidence type="ECO:0000256" key="2">
    <source>
        <dbReference type="ARBA" id="ARBA00011901"/>
    </source>
</evidence>